<evidence type="ECO:0000256" key="1">
    <source>
        <dbReference type="ARBA" id="ARBA00022679"/>
    </source>
</evidence>
<reference evidence="4 5" key="1">
    <citation type="submission" date="2020-07" db="EMBL/GenBank/DDBJ databases">
        <authorList>
            <person name="Feng X."/>
        </authorList>
    </citation>
    <scope>NUCLEOTIDE SEQUENCE [LARGE SCALE GENOMIC DNA]</scope>
    <source>
        <strain evidence="4 5">JCM31066</strain>
    </source>
</reference>
<feature type="domain" description="Mannose-1-phosphate guanyltransferase C-terminal" evidence="3">
    <location>
        <begin position="75"/>
        <end position="156"/>
    </location>
</feature>
<dbReference type="Pfam" id="PF25087">
    <property type="entry name" value="GMPPB_C"/>
    <property type="match status" value="1"/>
</dbReference>
<organism evidence="4 5">
    <name type="scientific">Ruficoccus amylovorans</name>
    <dbReference type="NCBI Taxonomy" id="1804625"/>
    <lineage>
        <taxon>Bacteria</taxon>
        <taxon>Pseudomonadati</taxon>
        <taxon>Verrucomicrobiota</taxon>
        <taxon>Opitutia</taxon>
        <taxon>Puniceicoccales</taxon>
        <taxon>Cerasicoccaceae</taxon>
        <taxon>Ruficoccus</taxon>
    </lineage>
</organism>
<dbReference type="InterPro" id="IPR050065">
    <property type="entry name" value="GlmU-like"/>
</dbReference>
<keyword evidence="5" id="KW-1185">Reference proteome</keyword>
<evidence type="ECO:0000256" key="2">
    <source>
        <dbReference type="ARBA" id="ARBA00023315"/>
    </source>
</evidence>
<sequence length="238" mass="25453">MKASDLFDFPESMPFARYFSPDDAPWVWVMKVGMAAQEFDYLRAEGMHGNIPEGVKISGKVFIHYTVKLPPYAVIQGPTWIGPEVEIRPGAYIRGKVIVGPGSVVGNSTELKNCMLLEGVQAPHFNYVGDSILGNKAHLGAGVICANLRLDQGTVIAQTPDGREDTGMRKLGALMGDCAEAGCNAVLQPGTILGKAAAVMPTMAFGGYLEGGTLAFNRPVIGRVPRRDYPKSTPSAAR</sequence>
<dbReference type="GO" id="GO:0016746">
    <property type="term" value="F:acyltransferase activity"/>
    <property type="evidence" value="ECO:0007669"/>
    <property type="project" value="UniProtKB-KW"/>
</dbReference>
<dbReference type="EMBL" id="JACHVB010000012">
    <property type="protein sequence ID" value="MBC2593030.1"/>
    <property type="molecule type" value="Genomic_DNA"/>
</dbReference>
<protein>
    <submittedName>
        <fullName evidence="4">UDP-N-acetylglucosamine diphosphorylase</fullName>
    </submittedName>
</protein>
<dbReference type="AlphaFoldDB" id="A0A842H9P2"/>
<evidence type="ECO:0000313" key="4">
    <source>
        <dbReference type="EMBL" id="MBC2593030.1"/>
    </source>
</evidence>
<dbReference type="CDD" id="cd05636">
    <property type="entry name" value="LbH_G1P_TT_C_like"/>
    <property type="match status" value="1"/>
</dbReference>
<accession>A0A842H9P2</accession>
<dbReference type="InterPro" id="IPR056729">
    <property type="entry name" value="GMPPB_C"/>
</dbReference>
<name>A0A842H9P2_9BACT</name>
<gene>
    <name evidence="4" type="ORF">H5P28_02035</name>
</gene>
<dbReference type="Proteomes" id="UP000546464">
    <property type="component" value="Unassembled WGS sequence"/>
</dbReference>
<dbReference type="InterPro" id="IPR011004">
    <property type="entry name" value="Trimer_LpxA-like_sf"/>
</dbReference>
<keyword evidence="2" id="KW-0012">Acyltransferase</keyword>
<dbReference type="RefSeq" id="WP_185674029.1">
    <property type="nucleotide sequence ID" value="NZ_JACHVB010000012.1"/>
</dbReference>
<comment type="caution">
    <text evidence="4">The sequence shown here is derived from an EMBL/GenBank/DDBJ whole genome shotgun (WGS) entry which is preliminary data.</text>
</comment>
<evidence type="ECO:0000313" key="5">
    <source>
        <dbReference type="Proteomes" id="UP000546464"/>
    </source>
</evidence>
<dbReference type="PANTHER" id="PTHR43584">
    <property type="entry name" value="NUCLEOTIDYL TRANSFERASE"/>
    <property type="match status" value="1"/>
</dbReference>
<keyword evidence="1" id="KW-0808">Transferase</keyword>
<dbReference type="GO" id="GO:0016779">
    <property type="term" value="F:nucleotidyltransferase activity"/>
    <property type="evidence" value="ECO:0007669"/>
    <property type="project" value="UniProtKB-ARBA"/>
</dbReference>
<dbReference type="SUPFAM" id="SSF51161">
    <property type="entry name" value="Trimeric LpxA-like enzymes"/>
    <property type="match status" value="1"/>
</dbReference>
<dbReference type="Gene3D" id="2.160.10.10">
    <property type="entry name" value="Hexapeptide repeat proteins"/>
    <property type="match status" value="1"/>
</dbReference>
<evidence type="ECO:0000259" key="3">
    <source>
        <dbReference type="Pfam" id="PF25087"/>
    </source>
</evidence>
<dbReference type="PANTHER" id="PTHR43584:SF8">
    <property type="entry name" value="N-ACETYLMURAMATE ALPHA-1-PHOSPHATE URIDYLYLTRANSFERASE"/>
    <property type="match status" value="1"/>
</dbReference>
<proteinExistence type="predicted"/>